<dbReference type="SUPFAM" id="SSF56935">
    <property type="entry name" value="Porins"/>
    <property type="match status" value="1"/>
</dbReference>
<sequence length="861" mass="99122">MQYLMKRFSIIICLLCAIISNMCAQHISRRYHDRSMSDVLIDLDKSSSRYKISFIYNELEDFTVTQNVNEQNIPDAIRRVIGFYPMKMTVGDSLITVECIRKGERKLIGRLMDNHNLPVEFANVQLLSAKDSSFLCGGVSNANGDFVIPCEQKQAIMKVSYVGYKTISRLVTIGRMGTIRMQADAYQLKRVVVKGNLRTDRGDHAIYTFNEEQIKNARHTQDLITNIPGIITDPVTGKTRSIVNKKLKILINGVAMTSDNDLKSIPANKIKKVEYYDAPPARYGDVDILVKIVTKPLDTGYAVGFDAKTAFTTGFANGNAYYKYNKGYSQFFVDYNIEMRNYHDCIGEDHYSFMLDDRLADYLYSYKKHFGYTNNTMNLKYAYSKPEDITFQITATPNYLHTFYRGNVDILAQNNPEWTNGKGYNDNYTNTFGPSLDLYLSKQLPHKQQIDVDVLGTYYHNDQQDLNQQWSVGEGNSAAAKDNSTLVDDKMRSKNDSYSLITEVNYSKQWKKGELTLGWNNWMKWSDYTIRNVLSGYEPYNSSSRFNIQTFSAEYQNSLGKLNYRIGAEGVWREQKYEDIKKTNSYIRPTFLLTYPIKSGSIQLQTVNGVNYPPIANLNENTTIIIPGVVNQGNPNLTSNNEYGAFLRINHYSSWLQGQLTFFGVYTDSPMSVYYEWRTIQEQKYLVQTYENSNYQWWYGMGYALNIKPFKSGLLNIGLYGSLERYSMSSGIIGKHNQWRIPLTYQINVRKGKWGASYIGNIVAKEPRGPYNYWDESASNLSVYYQLGNWRITATGYWLLNDAKYKFETIDNPILSRKEWHTIKDNNRMVSIGVSWNFFSGKKKDIQKHINNRDGDSGAFK</sequence>
<dbReference type="SUPFAM" id="SSF49464">
    <property type="entry name" value="Carboxypeptidase regulatory domain-like"/>
    <property type="match status" value="1"/>
</dbReference>
<evidence type="ECO:0000256" key="1">
    <source>
        <dbReference type="SAM" id="SignalP"/>
    </source>
</evidence>
<organism evidence="2 3">
    <name type="scientific">Segatella copri</name>
    <dbReference type="NCBI Taxonomy" id="165179"/>
    <lineage>
        <taxon>Bacteria</taxon>
        <taxon>Pseudomonadati</taxon>
        <taxon>Bacteroidota</taxon>
        <taxon>Bacteroidia</taxon>
        <taxon>Bacteroidales</taxon>
        <taxon>Prevotellaceae</taxon>
        <taxon>Segatella</taxon>
    </lineage>
</organism>
<evidence type="ECO:0000313" key="3">
    <source>
        <dbReference type="Proteomes" id="UP000283872"/>
    </source>
</evidence>
<dbReference type="Proteomes" id="UP000283872">
    <property type="component" value="Unassembled WGS sequence"/>
</dbReference>
<evidence type="ECO:0000313" key="2">
    <source>
        <dbReference type="EMBL" id="RGS15607.1"/>
    </source>
</evidence>
<name>A0A3R5ZWD4_9BACT</name>
<gene>
    <name evidence="2" type="ORF">DWY11_08280</name>
</gene>
<evidence type="ECO:0008006" key="4">
    <source>
        <dbReference type="Google" id="ProtNLM"/>
    </source>
</evidence>
<reference evidence="2 3" key="1">
    <citation type="submission" date="2018-08" db="EMBL/GenBank/DDBJ databases">
        <title>A genome reference for cultivated species of the human gut microbiota.</title>
        <authorList>
            <person name="Zou Y."/>
            <person name="Xue W."/>
            <person name="Luo G."/>
        </authorList>
    </citation>
    <scope>NUCLEOTIDE SEQUENCE [LARGE SCALE GENOMIC DNA]</scope>
    <source>
        <strain evidence="2 3">AF24-12</strain>
    </source>
</reference>
<proteinExistence type="predicted"/>
<dbReference type="AlphaFoldDB" id="A0A3R5ZWD4"/>
<protein>
    <recommendedName>
        <fullName evidence="4">TonB-dependent receptor</fullName>
    </recommendedName>
</protein>
<feature type="signal peptide" evidence="1">
    <location>
        <begin position="1"/>
        <end position="24"/>
    </location>
</feature>
<dbReference type="EMBL" id="QRVA01000017">
    <property type="protein sequence ID" value="RGS15607.1"/>
    <property type="molecule type" value="Genomic_DNA"/>
</dbReference>
<feature type="chain" id="PRO_5018596517" description="TonB-dependent receptor" evidence="1">
    <location>
        <begin position="25"/>
        <end position="861"/>
    </location>
</feature>
<keyword evidence="1" id="KW-0732">Signal</keyword>
<accession>A0A3R5ZWD4</accession>
<dbReference type="InterPro" id="IPR008969">
    <property type="entry name" value="CarboxyPept-like_regulatory"/>
</dbReference>
<comment type="caution">
    <text evidence="2">The sequence shown here is derived from an EMBL/GenBank/DDBJ whole genome shotgun (WGS) entry which is preliminary data.</text>
</comment>